<keyword evidence="9" id="KW-1185">Reference proteome</keyword>
<dbReference type="OrthoDB" id="10267969at2759"/>
<dbReference type="InterPro" id="IPR007248">
    <property type="entry name" value="Mpv17_PMP22"/>
</dbReference>
<dbReference type="GO" id="GO:0008270">
    <property type="term" value="F:zinc ion binding"/>
    <property type="evidence" value="ECO:0007669"/>
    <property type="project" value="InterPro"/>
</dbReference>
<keyword evidence="4" id="KW-1133">Transmembrane helix</keyword>
<evidence type="ECO:0000313" key="8">
    <source>
        <dbReference type="EMBL" id="KAF4626965.1"/>
    </source>
</evidence>
<evidence type="ECO:0000256" key="5">
    <source>
        <dbReference type="ARBA" id="ARBA00023136"/>
    </source>
</evidence>
<dbReference type="InterPro" id="IPR053157">
    <property type="entry name" value="Sterol_Uptake_Regulator"/>
</dbReference>
<evidence type="ECO:0000256" key="7">
    <source>
        <dbReference type="SAM" id="MobiDB-lite"/>
    </source>
</evidence>
<comment type="similarity">
    <text evidence="2">Belongs to the peroxisomal membrane protein PXMP2/4 family.</text>
</comment>
<evidence type="ECO:0000313" key="9">
    <source>
        <dbReference type="Proteomes" id="UP000566819"/>
    </source>
</evidence>
<dbReference type="EMBL" id="JAAMPI010001051">
    <property type="protein sequence ID" value="KAF4626965.1"/>
    <property type="molecule type" value="Genomic_DNA"/>
</dbReference>
<feature type="compositionally biased region" description="Pro residues" evidence="7">
    <location>
        <begin position="268"/>
        <end position="297"/>
    </location>
</feature>
<dbReference type="Proteomes" id="UP000566819">
    <property type="component" value="Unassembled WGS sequence"/>
</dbReference>
<evidence type="ECO:0000256" key="4">
    <source>
        <dbReference type="ARBA" id="ARBA00022989"/>
    </source>
</evidence>
<proteinExistence type="inferred from homology"/>
<comment type="caution">
    <text evidence="8">The sequence shown here is derived from an EMBL/GenBank/DDBJ whole genome shotgun (WGS) entry which is preliminary data.</text>
</comment>
<dbReference type="AlphaFoldDB" id="A0A8H4RDN9"/>
<organism evidence="8 9">
    <name type="scientific">Cudoniella acicularis</name>
    <dbReference type="NCBI Taxonomy" id="354080"/>
    <lineage>
        <taxon>Eukaryota</taxon>
        <taxon>Fungi</taxon>
        <taxon>Dikarya</taxon>
        <taxon>Ascomycota</taxon>
        <taxon>Pezizomycotina</taxon>
        <taxon>Leotiomycetes</taxon>
        <taxon>Helotiales</taxon>
        <taxon>Tricladiaceae</taxon>
        <taxon>Cudoniella</taxon>
    </lineage>
</organism>
<dbReference type="GO" id="GO:0001228">
    <property type="term" value="F:DNA-binding transcription activator activity, RNA polymerase II-specific"/>
    <property type="evidence" value="ECO:0007669"/>
    <property type="project" value="TreeGrafter"/>
</dbReference>
<evidence type="ECO:0000256" key="2">
    <source>
        <dbReference type="ARBA" id="ARBA00006824"/>
    </source>
</evidence>
<dbReference type="CDD" id="cd00067">
    <property type="entry name" value="GAL4"/>
    <property type="match status" value="1"/>
</dbReference>
<comment type="subcellular location">
    <subcellularLocation>
        <location evidence="1">Membrane</location>
        <topology evidence="1">Multi-pass membrane protein</topology>
    </subcellularLocation>
</comment>
<sequence>MSSALVNSTIQSCVLIAISNLTAQFITAYKTGTAYTINWTAIIQFVIFNALNTPPNFLWQSFLETTFPSTYLTPSPSALKAAANNNEKELDREEKIHEILESKLSVPNTIIKLFLDQSVGAAGNTIMFSLAIAGFKGATFEQAVSGAREDFWPLMVAGWKFWPAVSLINFTLVQSVEMRQLIGFYIPLRLYLEKLPLSSLPESSPDPIQLVTCRGFEEPTCILNITQYSRPYPRPPRLHNNLHHLTQSKPLRSPPPPNRPLFQTTPPSSSPPSPPPPHHPQQSPPKSPPYPQPPPRPTTQHPLTILPPAPKYHSHHYLHYYHRDSFRWGDAGGEDKMCDEEKPSCSNCIRHRVSCSFLQYIPLDSQPKPHQPKRRMPKPFQATERLSPPPSREPSPSKGLYSLPHEFKTLDLELLHFYTTITSHEILGPHVTGTPIWRTSIVTLSFSHPFLLHELFSISALHLVFLYSSNPDPTPSQKYSQAATVHHVKWITAFRSEIQNITRHWVEEGLLWDMIRPWKVISRHTTIGSLQVIDGAQLDGIAAYWTNADLSTEDNVALDETLQALIYVFTLASTTGSEISSCIATLSWTTLIPQRFCEMVEERYPQALVLVAAYCVLLKRIEEFWWIRGKAESLLAVVRRGLPGEEWGEWLRWPVEEINGME</sequence>
<accession>A0A8H4RDN9</accession>
<evidence type="ECO:0000256" key="3">
    <source>
        <dbReference type="ARBA" id="ARBA00022692"/>
    </source>
</evidence>
<reference evidence="8 9" key="1">
    <citation type="submission" date="2020-03" db="EMBL/GenBank/DDBJ databases">
        <title>Draft Genome Sequence of Cudoniella acicularis.</title>
        <authorList>
            <person name="Buettner E."/>
            <person name="Kellner H."/>
        </authorList>
    </citation>
    <scope>NUCLEOTIDE SEQUENCE [LARGE SCALE GENOMIC DNA]</scope>
    <source>
        <strain evidence="8 9">DSM 108380</strain>
    </source>
</reference>
<feature type="region of interest" description="Disordered" evidence="7">
    <location>
        <begin position="364"/>
        <end position="398"/>
    </location>
</feature>
<dbReference type="GO" id="GO:0016020">
    <property type="term" value="C:membrane"/>
    <property type="evidence" value="ECO:0007669"/>
    <property type="project" value="UniProtKB-SubCell"/>
</dbReference>
<evidence type="ECO:0000256" key="6">
    <source>
        <dbReference type="ARBA" id="ARBA00023242"/>
    </source>
</evidence>
<dbReference type="Pfam" id="PF04117">
    <property type="entry name" value="Mpv17_PMP22"/>
    <property type="match status" value="1"/>
</dbReference>
<keyword evidence="6" id="KW-0539">Nucleus</keyword>
<dbReference type="PANTHER" id="PTHR47784">
    <property type="entry name" value="STEROL UPTAKE CONTROL PROTEIN 2"/>
    <property type="match status" value="1"/>
</dbReference>
<gene>
    <name evidence="8" type="ORF">G7Y89_g11191</name>
</gene>
<name>A0A8H4RDN9_9HELO</name>
<feature type="region of interest" description="Disordered" evidence="7">
    <location>
        <begin position="233"/>
        <end position="309"/>
    </location>
</feature>
<evidence type="ECO:0008006" key="10">
    <source>
        <dbReference type="Google" id="ProtNLM"/>
    </source>
</evidence>
<dbReference type="PANTHER" id="PTHR47784:SF5">
    <property type="entry name" value="STEROL UPTAKE CONTROL PROTEIN 2"/>
    <property type="match status" value="1"/>
</dbReference>
<keyword evidence="3" id="KW-0812">Transmembrane</keyword>
<dbReference type="InterPro" id="IPR001138">
    <property type="entry name" value="Zn2Cys6_DnaBD"/>
</dbReference>
<keyword evidence="5" id="KW-0472">Membrane</keyword>
<protein>
    <recommendedName>
        <fullName evidence="10">Zn(2)-C6 fungal-type domain-containing protein</fullName>
    </recommendedName>
</protein>
<evidence type="ECO:0000256" key="1">
    <source>
        <dbReference type="ARBA" id="ARBA00004141"/>
    </source>
</evidence>